<evidence type="ECO:0000313" key="15">
    <source>
        <dbReference type="Proteomes" id="UP001351900"/>
    </source>
</evidence>
<dbReference type="EMBL" id="JAZHOV010000010">
    <property type="protein sequence ID" value="MEF2256286.1"/>
    <property type="molecule type" value="Genomic_DNA"/>
</dbReference>
<feature type="region of interest" description="Disordered" evidence="11">
    <location>
        <begin position="302"/>
        <end position="328"/>
    </location>
</feature>
<dbReference type="PROSITE" id="PS51178">
    <property type="entry name" value="PASTA"/>
    <property type="match status" value="1"/>
</dbReference>
<feature type="region of interest" description="Disordered" evidence="11">
    <location>
        <begin position="538"/>
        <end position="571"/>
    </location>
</feature>
<dbReference type="PROSITE" id="PS50011">
    <property type="entry name" value="PROTEIN_KINASE_DOM"/>
    <property type="match status" value="1"/>
</dbReference>
<keyword evidence="3" id="KW-0808">Transferase</keyword>
<dbReference type="PROSITE" id="PS00107">
    <property type="entry name" value="PROTEIN_KINASE_ATP"/>
    <property type="match status" value="1"/>
</dbReference>
<evidence type="ECO:0000259" key="13">
    <source>
        <dbReference type="PROSITE" id="PS51178"/>
    </source>
</evidence>
<feature type="region of interest" description="Disordered" evidence="11">
    <location>
        <begin position="384"/>
        <end position="408"/>
    </location>
</feature>
<name>A0ABU7VB85_9MICO</name>
<feature type="domain" description="Protein kinase" evidence="12">
    <location>
        <begin position="12"/>
        <end position="293"/>
    </location>
</feature>
<evidence type="ECO:0000259" key="12">
    <source>
        <dbReference type="PROSITE" id="PS50011"/>
    </source>
</evidence>
<dbReference type="SUPFAM" id="SSF56112">
    <property type="entry name" value="Protein kinase-like (PK-like)"/>
    <property type="match status" value="1"/>
</dbReference>
<dbReference type="Gene3D" id="1.10.510.10">
    <property type="entry name" value="Transferase(Phosphotransferase) domain 1"/>
    <property type="match status" value="1"/>
</dbReference>
<feature type="compositionally biased region" description="Low complexity" evidence="11">
    <location>
        <begin position="302"/>
        <end position="313"/>
    </location>
</feature>
<organism evidence="14 15">
    <name type="scientific">Microbacterium schleiferi</name>
    <dbReference type="NCBI Taxonomy" id="69362"/>
    <lineage>
        <taxon>Bacteria</taxon>
        <taxon>Bacillati</taxon>
        <taxon>Actinomycetota</taxon>
        <taxon>Actinomycetes</taxon>
        <taxon>Micrococcales</taxon>
        <taxon>Microbacteriaceae</taxon>
        <taxon>Microbacterium</taxon>
    </lineage>
</organism>
<dbReference type="InterPro" id="IPR000719">
    <property type="entry name" value="Prot_kinase_dom"/>
</dbReference>
<dbReference type="Proteomes" id="UP001351900">
    <property type="component" value="Unassembled WGS sequence"/>
</dbReference>
<evidence type="ECO:0000256" key="5">
    <source>
        <dbReference type="ARBA" id="ARBA00022741"/>
    </source>
</evidence>
<dbReference type="SMART" id="SM00740">
    <property type="entry name" value="PASTA"/>
    <property type="match status" value="2"/>
</dbReference>
<dbReference type="InterPro" id="IPR005543">
    <property type="entry name" value="PASTA_dom"/>
</dbReference>
<dbReference type="Pfam" id="PF00069">
    <property type="entry name" value="Pkinase"/>
    <property type="match status" value="1"/>
</dbReference>
<keyword evidence="4" id="KW-0677">Repeat</keyword>
<comment type="catalytic activity">
    <reaction evidence="9">
        <text>L-seryl-[protein] + ATP = O-phospho-L-seryl-[protein] + ADP + H(+)</text>
        <dbReference type="Rhea" id="RHEA:17989"/>
        <dbReference type="Rhea" id="RHEA-COMP:9863"/>
        <dbReference type="Rhea" id="RHEA-COMP:11604"/>
        <dbReference type="ChEBI" id="CHEBI:15378"/>
        <dbReference type="ChEBI" id="CHEBI:29999"/>
        <dbReference type="ChEBI" id="CHEBI:30616"/>
        <dbReference type="ChEBI" id="CHEBI:83421"/>
        <dbReference type="ChEBI" id="CHEBI:456216"/>
        <dbReference type="EC" id="2.7.11.1"/>
    </reaction>
</comment>
<evidence type="ECO:0000256" key="8">
    <source>
        <dbReference type="ARBA" id="ARBA00047899"/>
    </source>
</evidence>
<dbReference type="RefSeq" id="WP_331792358.1">
    <property type="nucleotide sequence ID" value="NZ_BAAAUO010000006.1"/>
</dbReference>
<evidence type="ECO:0000256" key="6">
    <source>
        <dbReference type="ARBA" id="ARBA00022777"/>
    </source>
</evidence>
<feature type="compositionally biased region" description="Pro residues" evidence="11">
    <location>
        <begin position="556"/>
        <end position="571"/>
    </location>
</feature>
<keyword evidence="5 10" id="KW-0547">Nucleotide-binding</keyword>
<evidence type="ECO:0000313" key="14">
    <source>
        <dbReference type="EMBL" id="MEF2256286.1"/>
    </source>
</evidence>
<dbReference type="PANTHER" id="PTHR43289">
    <property type="entry name" value="MITOGEN-ACTIVATED PROTEIN KINASE KINASE KINASE 20-RELATED"/>
    <property type="match status" value="1"/>
</dbReference>
<dbReference type="Gene3D" id="3.30.10.20">
    <property type="match status" value="2"/>
</dbReference>
<dbReference type="InterPro" id="IPR011009">
    <property type="entry name" value="Kinase-like_dom_sf"/>
</dbReference>
<dbReference type="Gene3D" id="3.30.200.20">
    <property type="entry name" value="Phosphorylase Kinase, domain 1"/>
    <property type="match status" value="1"/>
</dbReference>
<evidence type="ECO:0000256" key="3">
    <source>
        <dbReference type="ARBA" id="ARBA00022679"/>
    </source>
</evidence>
<feature type="domain" description="PASTA" evidence="13">
    <location>
        <begin position="414"/>
        <end position="479"/>
    </location>
</feature>
<evidence type="ECO:0000256" key="1">
    <source>
        <dbReference type="ARBA" id="ARBA00012513"/>
    </source>
</evidence>
<keyword evidence="15" id="KW-1185">Reference proteome</keyword>
<comment type="caution">
    <text evidence="14">The sequence shown here is derived from an EMBL/GenBank/DDBJ whole genome shotgun (WGS) entry which is preliminary data.</text>
</comment>
<keyword evidence="6" id="KW-0418">Kinase</keyword>
<dbReference type="InterPro" id="IPR008266">
    <property type="entry name" value="Tyr_kinase_AS"/>
</dbReference>
<evidence type="ECO:0000256" key="9">
    <source>
        <dbReference type="ARBA" id="ARBA00048679"/>
    </source>
</evidence>
<sequence>MSGAADLISGRFRLTELLGSGGSASVFAAVDERSGDEVALKLLHPHLTGRTAARAFFLAEAGRAGTLRHPRIASVLDVGVDEDRDEPVVWIALERAPGATLAEHVRIRGPLEPQDAVALMDAVLDALTAAHEVGLVHRDISPSNVMFDTDPAGRVGLDSIRLLDFGIADAAGEAAVGAAELLSVAEGDGVGVLGNARYLSPEQLRGEPVDERGDVYQVGAVLYFALVGQAPFARTSSIESARAHLEAPPPVPSVARPGVPRSLDRIVVRAMLKSPDDRFADAAAMRAALAAALVLPAPAPGTTPAAAAPAPSTVDTRVPESIPTETSTGVTRVMGSTLATRRDPVPVIDPAGVHRHRRSGGIAVMSTVAAAVILGIGISLVTSPSASVTTDPTPESTTAAPTPTATPTESAIVRAEVEVPSVEQLSVSEAIAALEAAGLVPGPVTESDGAWPQGLVLQTEPAAQSRVARGSVVSIVAASGFGVIPAVAGLLPADALQAVAAAGFAPTASNTGATAIVVGTSPAEGSRLPVGSAVALVERDTPSTPAPSPTMSTVPTVPPVTPTPQPTGTPA</sequence>
<dbReference type="PROSITE" id="PS00109">
    <property type="entry name" value="PROTEIN_KINASE_TYR"/>
    <property type="match status" value="1"/>
</dbReference>
<evidence type="ECO:0000256" key="11">
    <source>
        <dbReference type="SAM" id="MobiDB-lite"/>
    </source>
</evidence>
<keyword evidence="7 10" id="KW-0067">ATP-binding</keyword>
<keyword evidence="2" id="KW-0723">Serine/threonine-protein kinase</keyword>
<feature type="binding site" evidence="10">
    <location>
        <position position="41"/>
    </location>
    <ligand>
        <name>ATP</name>
        <dbReference type="ChEBI" id="CHEBI:30616"/>
    </ligand>
</feature>
<dbReference type="PANTHER" id="PTHR43289:SF6">
    <property type="entry name" value="SERINE_THREONINE-PROTEIN KINASE NEKL-3"/>
    <property type="match status" value="1"/>
</dbReference>
<protein>
    <recommendedName>
        <fullName evidence="1">non-specific serine/threonine protein kinase</fullName>
        <ecNumber evidence="1">2.7.11.1</ecNumber>
    </recommendedName>
</protein>
<evidence type="ECO:0000256" key="4">
    <source>
        <dbReference type="ARBA" id="ARBA00022737"/>
    </source>
</evidence>
<gene>
    <name evidence="14" type="ORF">V2V91_14270</name>
</gene>
<dbReference type="CDD" id="cd06577">
    <property type="entry name" value="PASTA_pknB"/>
    <property type="match status" value="1"/>
</dbReference>
<dbReference type="CDD" id="cd14014">
    <property type="entry name" value="STKc_PknB_like"/>
    <property type="match status" value="1"/>
</dbReference>
<evidence type="ECO:0000256" key="2">
    <source>
        <dbReference type="ARBA" id="ARBA00022527"/>
    </source>
</evidence>
<accession>A0ABU7VB85</accession>
<evidence type="ECO:0000256" key="10">
    <source>
        <dbReference type="PROSITE-ProRule" id="PRU10141"/>
    </source>
</evidence>
<reference evidence="14 15" key="1">
    <citation type="submission" date="2024-01" db="EMBL/GenBank/DDBJ databases">
        <title>the genome sequence of strain Microbacterium schleiferi NBRC 15075.</title>
        <authorList>
            <person name="Ding Y."/>
            <person name="Zhang G."/>
        </authorList>
    </citation>
    <scope>NUCLEOTIDE SEQUENCE [LARGE SCALE GENOMIC DNA]</scope>
    <source>
        <strain evidence="14 15">NBRC 15075</strain>
    </source>
</reference>
<dbReference type="Pfam" id="PF03793">
    <property type="entry name" value="PASTA"/>
    <property type="match status" value="2"/>
</dbReference>
<evidence type="ECO:0000256" key="7">
    <source>
        <dbReference type="ARBA" id="ARBA00022840"/>
    </source>
</evidence>
<feature type="compositionally biased region" description="Low complexity" evidence="11">
    <location>
        <begin position="389"/>
        <end position="408"/>
    </location>
</feature>
<proteinExistence type="predicted"/>
<dbReference type="InterPro" id="IPR017441">
    <property type="entry name" value="Protein_kinase_ATP_BS"/>
</dbReference>
<comment type="catalytic activity">
    <reaction evidence="8">
        <text>L-threonyl-[protein] + ATP = O-phospho-L-threonyl-[protein] + ADP + H(+)</text>
        <dbReference type="Rhea" id="RHEA:46608"/>
        <dbReference type="Rhea" id="RHEA-COMP:11060"/>
        <dbReference type="Rhea" id="RHEA-COMP:11605"/>
        <dbReference type="ChEBI" id="CHEBI:15378"/>
        <dbReference type="ChEBI" id="CHEBI:30013"/>
        <dbReference type="ChEBI" id="CHEBI:30616"/>
        <dbReference type="ChEBI" id="CHEBI:61977"/>
        <dbReference type="ChEBI" id="CHEBI:456216"/>
        <dbReference type="EC" id="2.7.11.1"/>
    </reaction>
</comment>
<dbReference type="EC" id="2.7.11.1" evidence="1"/>